<evidence type="ECO:0000313" key="3">
    <source>
        <dbReference type="EMBL" id="HGS86507.1"/>
    </source>
</evidence>
<feature type="compositionally biased region" description="Acidic residues" evidence="1">
    <location>
        <begin position="87"/>
        <end position="96"/>
    </location>
</feature>
<evidence type="ECO:0000259" key="2">
    <source>
        <dbReference type="SMART" id="SM00834"/>
    </source>
</evidence>
<evidence type="ECO:0000256" key="1">
    <source>
        <dbReference type="SAM" id="MobiDB-lite"/>
    </source>
</evidence>
<dbReference type="Gene3D" id="2.20.28.30">
    <property type="entry name" value="RNA polymerase ii, chain L"/>
    <property type="match status" value="1"/>
</dbReference>
<feature type="compositionally biased region" description="Basic and acidic residues" evidence="1">
    <location>
        <begin position="97"/>
        <end position="106"/>
    </location>
</feature>
<name>A0A7C4Q0I3_9CHLR</name>
<reference evidence="3" key="1">
    <citation type="journal article" date="2020" name="mSystems">
        <title>Genome- and Community-Level Interaction Insights into Carbon Utilization and Element Cycling Functions of Hydrothermarchaeota in Hydrothermal Sediment.</title>
        <authorList>
            <person name="Zhou Z."/>
            <person name="Liu Y."/>
            <person name="Xu W."/>
            <person name="Pan J."/>
            <person name="Luo Z.H."/>
            <person name="Li M."/>
        </authorList>
    </citation>
    <scope>NUCLEOTIDE SEQUENCE [LARGE SCALE GENOMIC DNA]</scope>
    <source>
        <strain evidence="3">SpSt-556</strain>
    </source>
</reference>
<accession>A0A7C4Q0I3</accession>
<dbReference type="PANTHER" id="PTHR34404:SF3">
    <property type="entry name" value="REGULATORY PROTEIN, FMDB FAMILY"/>
    <property type="match status" value="1"/>
</dbReference>
<dbReference type="InterPro" id="IPR013429">
    <property type="entry name" value="Regulatory_FmdB_Zinc_ribbon"/>
</dbReference>
<sequence>MPAYEYRCLDCRKRFEVFMSYSEYGTREVTCTHCGSKRVQRRIGRVRVARSDESRLESLADPDNLAGLEDDPRTLGRMMRQMKSELGEDMGDVFDEVVDRLEKGQSPEDIERDLPELGSDEGGDFGGMSDLD</sequence>
<dbReference type="SMART" id="SM00834">
    <property type="entry name" value="CxxC_CXXC_SSSS"/>
    <property type="match status" value="1"/>
</dbReference>
<comment type="caution">
    <text evidence="3">The sequence shown here is derived from an EMBL/GenBank/DDBJ whole genome shotgun (WGS) entry which is preliminary data.</text>
</comment>
<feature type="region of interest" description="Disordered" evidence="1">
    <location>
        <begin position="52"/>
        <end position="132"/>
    </location>
</feature>
<dbReference type="NCBIfam" id="TIGR02605">
    <property type="entry name" value="CxxC_CxxC_SSSS"/>
    <property type="match status" value="1"/>
</dbReference>
<gene>
    <name evidence="3" type="ORF">ENT17_02705</name>
</gene>
<feature type="domain" description="Putative regulatory protein FmdB zinc ribbon" evidence="2">
    <location>
        <begin position="1"/>
        <end position="44"/>
    </location>
</feature>
<organism evidence="3">
    <name type="scientific">Bellilinea caldifistulae</name>
    <dbReference type="NCBI Taxonomy" id="360411"/>
    <lineage>
        <taxon>Bacteria</taxon>
        <taxon>Bacillati</taxon>
        <taxon>Chloroflexota</taxon>
        <taxon>Anaerolineae</taxon>
        <taxon>Anaerolineales</taxon>
        <taxon>Anaerolineaceae</taxon>
        <taxon>Bellilinea</taxon>
    </lineage>
</organism>
<dbReference type="EMBL" id="DSXR01000036">
    <property type="protein sequence ID" value="HGS86507.1"/>
    <property type="molecule type" value="Genomic_DNA"/>
</dbReference>
<dbReference type="AlphaFoldDB" id="A0A7C4Q0I3"/>
<dbReference type="PANTHER" id="PTHR34404">
    <property type="entry name" value="REGULATORY PROTEIN, FMDB FAMILY"/>
    <property type="match status" value="1"/>
</dbReference>
<protein>
    <submittedName>
        <fullName evidence="3">Zinc ribbon domain-containing protein</fullName>
    </submittedName>
</protein>
<proteinExistence type="predicted"/>
<dbReference type="Pfam" id="PF09723">
    <property type="entry name" value="Zn_ribbon_8"/>
    <property type="match status" value="1"/>
</dbReference>